<feature type="compositionally biased region" description="Basic and acidic residues" evidence="4">
    <location>
        <begin position="408"/>
        <end position="420"/>
    </location>
</feature>
<dbReference type="PANTHER" id="PTHR24422">
    <property type="entry name" value="CHEMOTAXIS PROTEIN METHYLTRANSFERASE"/>
    <property type="match status" value="1"/>
</dbReference>
<organism evidence="6 7">
    <name type="scientific">Cryobacterium sinapicolor</name>
    <dbReference type="NCBI Taxonomy" id="1259236"/>
    <lineage>
        <taxon>Bacteria</taxon>
        <taxon>Bacillati</taxon>
        <taxon>Actinomycetota</taxon>
        <taxon>Actinomycetes</taxon>
        <taxon>Micrococcales</taxon>
        <taxon>Microbacteriaceae</taxon>
        <taxon>Cryobacterium</taxon>
    </lineage>
</organism>
<dbReference type="PROSITE" id="PS50123">
    <property type="entry name" value="CHER"/>
    <property type="match status" value="1"/>
</dbReference>
<evidence type="ECO:0000313" key="6">
    <source>
        <dbReference type="EMBL" id="TFC94289.1"/>
    </source>
</evidence>
<gene>
    <name evidence="6" type="ORF">E3T28_15260</name>
</gene>
<dbReference type="InterPro" id="IPR022642">
    <property type="entry name" value="CheR_C"/>
</dbReference>
<name>A0ABY2ITB2_9MICO</name>
<keyword evidence="1" id="KW-0489">Methyltransferase</keyword>
<keyword evidence="2" id="KW-0808">Transferase</keyword>
<dbReference type="SMART" id="SM00138">
    <property type="entry name" value="MeTrc"/>
    <property type="match status" value="1"/>
</dbReference>
<dbReference type="InterPro" id="IPR000780">
    <property type="entry name" value="CheR_MeTrfase"/>
</dbReference>
<evidence type="ECO:0000256" key="1">
    <source>
        <dbReference type="ARBA" id="ARBA00022603"/>
    </source>
</evidence>
<keyword evidence="3" id="KW-0949">S-adenosyl-L-methionine</keyword>
<keyword evidence="7" id="KW-1185">Reference proteome</keyword>
<evidence type="ECO:0000256" key="3">
    <source>
        <dbReference type="ARBA" id="ARBA00022691"/>
    </source>
</evidence>
<dbReference type="PRINTS" id="PR00996">
    <property type="entry name" value="CHERMTFRASE"/>
</dbReference>
<evidence type="ECO:0000313" key="7">
    <source>
        <dbReference type="Proteomes" id="UP000297853"/>
    </source>
</evidence>
<feature type="domain" description="CheR-type methyltransferase" evidence="5">
    <location>
        <begin position="1"/>
        <end position="262"/>
    </location>
</feature>
<proteinExistence type="predicted"/>
<evidence type="ECO:0000259" key="5">
    <source>
        <dbReference type="PROSITE" id="PS50123"/>
    </source>
</evidence>
<feature type="region of interest" description="Disordered" evidence="4">
    <location>
        <begin position="408"/>
        <end position="443"/>
    </location>
</feature>
<dbReference type="Gene3D" id="3.40.50.150">
    <property type="entry name" value="Vaccinia Virus protein VP39"/>
    <property type="match status" value="1"/>
</dbReference>
<dbReference type="Pfam" id="PF01739">
    <property type="entry name" value="CheR"/>
    <property type="match status" value="1"/>
</dbReference>
<dbReference type="PANTHER" id="PTHR24422:SF19">
    <property type="entry name" value="CHEMOTAXIS PROTEIN METHYLTRANSFERASE"/>
    <property type="match status" value="1"/>
</dbReference>
<dbReference type="InterPro" id="IPR050903">
    <property type="entry name" value="Bact_Chemotaxis_MeTrfase"/>
</dbReference>
<accession>A0ABY2ITB2</accession>
<comment type="caution">
    <text evidence="6">The sequence shown here is derived from an EMBL/GenBank/DDBJ whole genome shotgun (WGS) entry which is preliminary data.</text>
</comment>
<dbReference type="RefSeq" id="WP_134432891.1">
    <property type="nucleotide sequence ID" value="NZ_SOGQ01000086.1"/>
</dbReference>
<protein>
    <submittedName>
        <fullName evidence="6">Protein-glutamate O-methyltransferase CheR</fullName>
    </submittedName>
</protein>
<dbReference type="SUPFAM" id="SSF53335">
    <property type="entry name" value="S-adenosyl-L-methionine-dependent methyltransferases"/>
    <property type="match status" value="1"/>
</dbReference>
<reference evidence="6 7" key="1">
    <citation type="submission" date="2019-03" db="EMBL/GenBank/DDBJ databases">
        <title>Genomics of glacier-inhabiting Cryobacterium strains.</title>
        <authorList>
            <person name="Liu Q."/>
            <person name="Xin Y.-H."/>
        </authorList>
    </citation>
    <scope>NUCLEOTIDE SEQUENCE [LARGE SCALE GENOMIC DNA]</scope>
    <source>
        <strain evidence="6 7">TMT1-23-1</strain>
    </source>
</reference>
<dbReference type="Proteomes" id="UP000297853">
    <property type="component" value="Unassembled WGS sequence"/>
</dbReference>
<evidence type="ECO:0000256" key="4">
    <source>
        <dbReference type="SAM" id="MobiDB-lite"/>
    </source>
</evidence>
<sequence>MSSGDPSETIVDRVAELLRTAVGLKPEPTLRARLRRCIRDEAAGLTVDAETYIQALTTSTTLRQALLNRVTVQETGFFRHPEHFDVLMREILPTLTPPLTIWSAGCANGQEAFSLVMLLEELGIDGSVIATDVSTAALRRTSAARYSDREISGLTPTRIKRHLTRAGLEWQVNQSLRDRVSTLHHNLIAPVPDQARGSQVVFCRNVLIYFSTEHARIFLDRIANALPTAWVFLGAAETIWSIGDRYETVRIGGAYAYRPRVEEGAIPAVVSAMPAAGSVAAGSVLRLPSAAGAESEPETGSRAGFGSGADVADDSAAIARLVRDGQDALAARNDQAAVVLFRKWVYLAQDDALAHLHLALALEAVGDQASAHRAFGASRRALLESDPAQISAAVGGYDAAELRALLDGRQPDAARSETARSDAVPSATGQSVAWRPDKQQEFS</sequence>
<dbReference type="InterPro" id="IPR029063">
    <property type="entry name" value="SAM-dependent_MTases_sf"/>
</dbReference>
<dbReference type="EMBL" id="SOGQ01000086">
    <property type="protein sequence ID" value="TFC94289.1"/>
    <property type="molecule type" value="Genomic_DNA"/>
</dbReference>
<evidence type="ECO:0000256" key="2">
    <source>
        <dbReference type="ARBA" id="ARBA00022679"/>
    </source>
</evidence>